<dbReference type="EMBL" id="BK015139">
    <property type="protein sequence ID" value="DAD92570.1"/>
    <property type="molecule type" value="Genomic_DNA"/>
</dbReference>
<keyword evidence="1" id="KW-1133">Transmembrane helix</keyword>
<accession>A0A8S5NE78</accession>
<sequence length="88" mass="9933">MIKVFIGIAIGITITLLVVKLRNYLIRNNLSLDWSWILSRLAIVLLIIYFIYSSIGIFAGPEYTKPNGNVCRGYKYGFQICSGDINAE</sequence>
<keyword evidence="1" id="KW-0472">Membrane</keyword>
<name>A0A8S5NE78_9CAUD</name>
<reference evidence="2" key="1">
    <citation type="journal article" date="2021" name="Proc. Natl. Acad. Sci. U.S.A.">
        <title>A Catalog of Tens of Thousands of Viruses from Human Metagenomes Reveals Hidden Associations with Chronic Diseases.</title>
        <authorList>
            <person name="Tisza M.J."/>
            <person name="Buck C.B."/>
        </authorList>
    </citation>
    <scope>NUCLEOTIDE SEQUENCE</scope>
    <source>
        <strain evidence="2">CtUse40</strain>
    </source>
</reference>
<proteinExistence type="predicted"/>
<evidence type="ECO:0000256" key="1">
    <source>
        <dbReference type="SAM" id="Phobius"/>
    </source>
</evidence>
<feature type="transmembrane region" description="Helical" evidence="1">
    <location>
        <begin position="37"/>
        <end position="59"/>
    </location>
</feature>
<feature type="transmembrane region" description="Helical" evidence="1">
    <location>
        <begin position="6"/>
        <end position="25"/>
    </location>
</feature>
<evidence type="ECO:0000313" key="2">
    <source>
        <dbReference type="EMBL" id="DAD92570.1"/>
    </source>
</evidence>
<protein>
    <submittedName>
        <fullName evidence="2">Uncharacterized protein</fullName>
    </submittedName>
</protein>
<keyword evidence="1" id="KW-0812">Transmembrane</keyword>
<organism evidence="2">
    <name type="scientific">Siphoviridae sp. ctUse40</name>
    <dbReference type="NCBI Taxonomy" id="2826356"/>
    <lineage>
        <taxon>Viruses</taxon>
        <taxon>Duplodnaviria</taxon>
        <taxon>Heunggongvirae</taxon>
        <taxon>Uroviricota</taxon>
        <taxon>Caudoviricetes</taxon>
    </lineage>
</organism>